<dbReference type="GO" id="GO:0003677">
    <property type="term" value="F:DNA binding"/>
    <property type="evidence" value="ECO:0007669"/>
    <property type="project" value="UniProtKB-KW"/>
</dbReference>
<evidence type="ECO:0000256" key="3">
    <source>
        <dbReference type="ARBA" id="ARBA00023125"/>
    </source>
</evidence>
<protein>
    <submittedName>
        <fullName evidence="6">Type I restriction enzyme S subunit</fullName>
    </submittedName>
</protein>
<evidence type="ECO:0000256" key="2">
    <source>
        <dbReference type="ARBA" id="ARBA00022747"/>
    </source>
</evidence>
<dbReference type="RefSeq" id="WP_132690294.1">
    <property type="nucleotide sequence ID" value="NZ_SMFT01000002.1"/>
</dbReference>
<accession>A0A4V6NCR9</accession>
<dbReference type="Gene3D" id="3.90.220.20">
    <property type="entry name" value="DNA methylase specificity domains"/>
    <property type="match status" value="2"/>
</dbReference>
<feature type="domain" description="Type I restriction modification DNA specificity" evidence="5">
    <location>
        <begin position="258"/>
        <end position="398"/>
    </location>
</feature>
<dbReference type="SUPFAM" id="SSF116734">
    <property type="entry name" value="DNA methylase specificity domain"/>
    <property type="match status" value="2"/>
</dbReference>
<dbReference type="PANTHER" id="PTHR30408">
    <property type="entry name" value="TYPE-1 RESTRICTION ENZYME ECOKI SPECIFICITY PROTEIN"/>
    <property type="match status" value="1"/>
</dbReference>
<dbReference type="PANTHER" id="PTHR30408:SF13">
    <property type="entry name" value="TYPE I RESTRICTION ENZYME HINDI SPECIFICITY SUBUNIT"/>
    <property type="match status" value="1"/>
</dbReference>
<keyword evidence="3" id="KW-0238">DNA-binding</keyword>
<dbReference type="AlphaFoldDB" id="A0A4V6NCR9"/>
<dbReference type="InterPro" id="IPR052021">
    <property type="entry name" value="Type-I_RS_S_subunit"/>
</dbReference>
<evidence type="ECO:0000256" key="4">
    <source>
        <dbReference type="SAM" id="Coils"/>
    </source>
</evidence>
<comment type="similarity">
    <text evidence="1">Belongs to the type-I restriction system S methylase family.</text>
</comment>
<dbReference type="GO" id="GO:0009307">
    <property type="term" value="P:DNA restriction-modification system"/>
    <property type="evidence" value="ECO:0007669"/>
    <property type="project" value="UniProtKB-KW"/>
</dbReference>
<comment type="caution">
    <text evidence="6">The sequence shown here is derived from an EMBL/GenBank/DDBJ whole genome shotgun (WGS) entry which is preliminary data.</text>
</comment>
<organism evidence="6 7">
    <name type="scientific">Volucribacter psittacicida</name>
    <dbReference type="NCBI Taxonomy" id="203482"/>
    <lineage>
        <taxon>Bacteria</taxon>
        <taxon>Pseudomonadati</taxon>
        <taxon>Pseudomonadota</taxon>
        <taxon>Gammaproteobacteria</taxon>
        <taxon>Pasteurellales</taxon>
        <taxon>Pasteurellaceae</taxon>
        <taxon>Volucribacter</taxon>
    </lineage>
</organism>
<sequence>MTNNNQKVPKLRFPGFNDAWEQRRLGEVADIIGGGTPSTTVDEYWNGNINWYSPQEIGSKIYISNSQKKITLLGLQKSSARLLPVGTILFTSRAGIGNTAILAKEGCTNQGFQSIVPNKTQLDSYFIFSLTPQLKRYGEINGAGSTFAEISGKQMMKMPIFIPTLLEQQKIGHFFSQLDQLITLHQRKLENVKKLKKSLLQKMFPKNGSQFPEIRFPEFTDAWEQRRLGEISIRIQGNGGITDLPTLTISASKGWLDQRDRFSGNIAGKEQKNYTLLSKGELSYNHGNSKLAKYGTVFVLKDYEQALVPRVYHSFKMKDKNSPIFIEYLFATKLLDKELVKKITSGARSDGLLNITFSDFMTINLLIPNIFEQQKIGHFFSQLDQLITLHQRKLDNLKKQKKSLLQQMFV</sequence>
<evidence type="ECO:0000313" key="6">
    <source>
        <dbReference type="EMBL" id="TCJ98685.1"/>
    </source>
</evidence>
<dbReference type="OrthoDB" id="9798929at2"/>
<evidence type="ECO:0000256" key="1">
    <source>
        <dbReference type="ARBA" id="ARBA00010923"/>
    </source>
</evidence>
<dbReference type="Pfam" id="PF01420">
    <property type="entry name" value="Methylase_S"/>
    <property type="match status" value="2"/>
</dbReference>
<keyword evidence="7" id="KW-1185">Reference proteome</keyword>
<dbReference type="InterPro" id="IPR044946">
    <property type="entry name" value="Restrct_endonuc_typeI_TRD_sf"/>
</dbReference>
<dbReference type="EMBL" id="SMFT01000002">
    <property type="protein sequence ID" value="TCJ98685.1"/>
    <property type="molecule type" value="Genomic_DNA"/>
</dbReference>
<dbReference type="Gene3D" id="1.10.287.1120">
    <property type="entry name" value="Bipartite methylase S protein"/>
    <property type="match status" value="1"/>
</dbReference>
<evidence type="ECO:0000259" key="5">
    <source>
        <dbReference type="Pfam" id="PF01420"/>
    </source>
</evidence>
<gene>
    <name evidence="6" type="ORF">EV694_1100</name>
</gene>
<evidence type="ECO:0000313" key="7">
    <source>
        <dbReference type="Proteomes" id="UP000294702"/>
    </source>
</evidence>
<reference evidence="6 7" key="1">
    <citation type="submission" date="2019-03" db="EMBL/GenBank/DDBJ databases">
        <title>Genomic Encyclopedia of Type Strains, Phase IV (KMG-IV): sequencing the most valuable type-strain genomes for metagenomic binning, comparative biology and taxonomic classification.</title>
        <authorList>
            <person name="Goeker M."/>
        </authorList>
    </citation>
    <scope>NUCLEOTIDE SEQUENCE [LARGE SCALE GENOMIC DNA]</scope>
    <source>
        <strain evidence="6 7">DSM 15534</strain>
    </source>
</reference>
<feature type="domain" description="Type I restriction modification DNA specificity" evidence="5">
    <location>
        <begin position="18"/>
        <end position="193"/>
    </location>
</feature>
<keyword evidence="4" id="KW-0175">Coiled coil</keyword>
<dbReference type="Proteomes" id="UP000294702">
    <property type="component" value="Unassembled WGS sequence"/>
</dbReference>
<dbReference type="CDD" id="cd17273">
    <property type="entry name" value="RMtype1_S_EcoJA69PI-TRD1-CR1_like"/>
    <property type="match status" value="1"/>
</dbReference>
<feature type="coiled-coil region" evidence="4">
    <location>
        <begin position="380"/>
        <end position="407"/>
    </location>
</feature>
<proteinExistence type="inferred from homology"/>
<dbReference type="InterPro" id="IPR000055">
    <property type="entry name" value="Restrct_endonuc_typeI_TRD"/>
</dbReference>
<name>A0A4V6NCR9_9PAST</name>
<keyword evidence="2" id="KW-0680">Restriction system</keyword>